<accession>A0A2B4S854</accession>
<dbReference type="Proteomes" id="UP000225706">
    <property type="component" value="Unassembled WGS sequence"/>
</dbReference>
<evidence type="ECO:0000313" key="2">
    <source>
        <dbReference type="Proteomes" id="UP000225706"/>
    </source>
</evidence>
<evidence type="ECO:0000313" key="1">
    <source>
        <dbReference type="EMBL" id="PFX25566.1"/>
    </source>
</evidence>
<keyword evidence="2" id="KW-1185">Reference proteome</keyword>
<sequence>MSQISGNGEMVRVLHWKKHKVPVNLLKKRNVGESTHLKRSISSSVELGIQEGYLSANQKSELVWDVCTSINRFTSHPKHFERQWIAKKIVEEHPCMAGKKLVDSDTEWIKVFNEVMVGMGAALSEEGCNREEIKNRTSLLVINKVLYQESGKTTGLQDEVVTIVEREADVDSVVIDYIQPQIVIVGDIYSSI</sequence>
<reference evidence="2" key="1">
    <citation type="journal article" date="2017" name="bioRxiv">
        <title>Comparative analysis of the genomes of Stylophora pistillata and Acropora digitifera provides evidence for extensive differences between species of corals.</title>
        <authorList>
            <person name="Voolstra C.R."/>
            <person name="Li Y."/>
            <person name="Liew Y.J."/>
            <person name="Baumgarten S."/>
            <person name="Zoccola D."/>
            <person name="Flot J.-F."/>
            <person name="Tambutte S."/>
            <person name="Allemand D."/>
            <person name="Aranda M."/>
        </authorList>
    </citation>
    <scope>NUCLEOTIDE SEQUENCE [LARGE SCALE GENOMIC DNA]</scope>
</reference>
<dbReference type="EMBL" id="LSMT01000148">
    <property type="protein sequence ID" value="PFX25566.1"/>
    <property type="molecule type" value="Genomic_DNA"/>
</dbReference>
<name>A0A2B4S854_STYPI</name>
<protein>
    <submittedName>
        <fullName evidence="1">Uncharacterized protein</fullName>
    </submittedName>
</protein>
<organism evidence="1 2">
    <name type="scientific">Stylophora pistillata</name>
    <name type="common">Smooth cauliflower coral</name>
    <dbReference type="NCBI Taxonomy" id="50429"/>
    <lineage>
        <taxon>Eukaryota</taxon>
        <taxon>Metazoa</taxon>
        <taxon>Cnidaria</taxon>
        <taxon>Anthozoa</taxon>
        <taxon>Hexacorallia</taxon>
        <taxon>Scleractinia</taxon>
        <taxon>Astrocoeniina</taxon>
        <taxon>Pocilloporidae</taxon>
        <taxon>Stylophora</taxon>
    </lineage>
</organism>
<dbReference type="AlphaFoldDB" id="A0A2B4S854"/>
<comment type="caution">
    <text evidence="1">The sequence shown here is derived from an EMBL/GenBank/DDBJ whole genome shotgun (WGS) entry which is preliminary data.</text>
</comment>
<gene>
    <name evidence="1" type="ORF">AWC38_SpisGene9809</name>
</gene>
<proteinExistence type="predicted"/>